<accession>A0A9W9KUX2</accession>
<dbReference type="AlphaFoldDB" id="A0A9W9KUX2"/>
<evidence type="ECO:0000256" key="1">
    <source>
        <dbReference type="SAM" id="MobiDB-lite"/>
    </source>
</evidence>
<evidence type="ECO:0000313" key="3">
    <source>
        <dbReference type="Proteomes" id="UP001149079"/>
    </source>
</evidence>
<dbReference type="EMBL" id="JAPQKL010000008">
    <property type="protein sequence ID" value="KAJ5120488.1"/>
    <property type="molecule type" value="Genomic_DNA"/>
</dbReference>
<keyword evidence="3" id="KW-1185">Reference proteome</keyword>
<evidence type="ECO:0000313" key="2">
    <source>
        <dbReference type="EMBL" id="KAJ5120488.1"/>
    </source>
</evidence>
<dbReference type="GeneID" id="81409790"/>
<comment type="caution">
    <text evidence="2">The sequence shown here is derived from an EMBL/GenBank/DDBJ whole genome shotgun (WGS) entry which is preliminary data.</text>
</comment>
<feature type="region of interest" description="Disordered" evidence="1">
    <location>
        <begin position="54"/>
        <end position="73"/>
    </location>
</feature>
<proteinExistence type="predicted"/>
<feature type="region of interest" description="Disordered" evidence="1">
    <location>
        <begin position="1"/>
        <end position="39"/>
    </location>
</feature>
<reference evidence="2" key="2">
    <citation type="journal article" date="2023" name="IMA Fungus">
        <title>Comparative genomic study of the Penicillium genus elucidates a diverse pangenome and 15 lateral gene transfer events.</title>
        <authorList>
            <person name="Petersen C."/>
            <person name="Sorensen T."/>
            <person name="Nielsen M.R."/>
            <person name="Sondergaard T.E."/>
            <person name="Sorensen J.L."/>
            <person name="Fitzpatrick D.A."/>
            <person name="Frisvad J.C."/>
            <person name="Nielsen K.L."/>
        </authorList>
    </citation>
    <scope>NUCLEOTIDE SEQUENCE</scope>
    <source>
        <strain evidence="2">IBT 22155</strain>
    </source>
</reference>
<protein>
    <submittedName>
        <fullName evidence="2">Uncharacterized protein</fullName>
    </submittedName>
</protein>
<name>A0A9W9KUX2_9EURO</name>
<dbReference type="Proteomes" id="UP001149079">
    <property type="component" value="Unassembled WGS sequence"/>
</dbReference>
<dbReference type="RefSeq" id="XP_056516992.1">
    <property type="nucleotide sequence ID" value="XM_056670619.1"/>
</dbReference>
<reference evidence="2" key="1">
    <citation type="submission" date="2022-11" db="EMBL/GenBank/DDBJ databases">
        <authorList>
            <person name="Petersen C."/>
        </authorList>
    </citation>
    <scope>NUCLEOTIDE SEQUENCE</scope>
    <source>
        <strain evidence="2">IBT 22155</strain>
    </source>
</reference>
<gene>
    <name evidence="2" type="ORF">N7515_009876</name>
</gene>
<sequence length="89" mass="9545">MKSSDWVWRGSSYGRSEHSNGRQKARWSQCSQRAPVPAGDPILVIEDPQRSRLASPNVMGTVPGGRGAPGEDSHVVVPMESAMASVLEA</sequence>
<organism evidence="2 3">
    <name type="scientific">Penicillium bovifimosum</name>
    <dbReference type="NCBI Taxonomy" id="126998"/>
    <lineage>
        <taxon>Eukaryota</taxon>
        <taxon>Fungi</taxon>
        <taxon>Dikarya</taxon>
        <taxon>Ascomycota</taxon>
        <taxon>Pezizomycotina</taxon>
        <taxon>Eurotiomycetes</taxon>
        <taxon>Eurotiomycetidae</taxon>
        <taxon>Eurotiales</taxon>
        <taxon>Aspergillaceae</taxon>
        <taxon>Penicillium</taxon>
    </lineage>
</organism>